<protein>
    <submittedName>
        <fullName evidence="2">AAA-like domain-containing protein</fullName>
    </submittedName>
</protein>
<accession>A0AAP5IH00</accession>
<evidence type="ECO:0000313" key="3">
    <source>
        <dbReference type="Proteomes" id="UP000667802"/>
    </source>
</evidence>
<gene>
    <name evidence="2" type="ORF">G7B40_032445</name>
</gene>
<dbReference type="InterPro" id="IPR058651">
    <property type="entry name" value="HTH_VMAP-M9"/>
</dbReference>
<reference evidence="3" key="1">
    <citation type="journal article" date="2021" name="Science">
        <title>Hunting the eagle killer: A cyanobacterial neurotoxin causes vacuolar myelinopathy.</title>
        <authorList>
            <person name="Breinlinger S."/>
            <person name="Phillips T.J."/>
            <person name="Haram B.N."/>
            <person name="Mares J."/>
            <person name="Martinez Yerena J.A."/>
            <person name="Hrouzek P."/>
            <person name="Sobotka R."/>
            <person name="Henderson W.M."/>
            <person name="Schmieder P."/>
            <person name="Williams S.M."/>
            <person name="Lauderdale J.D."/>
            <person name="Wilde H.D."/>
            <person name="Gerrin W."/>
            <person name="Kust A."/>
            <person name="Washington J.W."/>
            <person name="Wagner C."/>
            <person name="Geier B."/>
            <person name="Liebeke M."/>
            <person name="Enke H."/>
            <person name="Niedermeyer T.H.J."/>
            <person name="Wilde S.B."/>
        </authorList>
    </citation>
    <scope>NUCLEOTIDE SEQUENCE [LARGE SCALE GENOMIC DNA]</scope>
    <source>
        <strain evidence="3">Thurmond2011</strain>
    </source>
</reference>
<organism evidence="2 3">
    <name type="scientific">Aetokthonos hydrillicola Thurmond2011</name>
    <dbReference type="NCBI Taxonomy" id="2712845"/>
    <lineage>
        <taxon>Bacteria</taxon>
        <taxon>Bacillati</taxon>
        <taxon>Cyanobacteriota</taxon>
        <taxon>Cyanophyceae</taxon>
        <taxon>Nostocales</taxon>
        <taxon>Hapalosiphonaceae</taxon>
        <taxon>Aetokthonos</taxon>
    </lineage>
</organism>
<dbReference type="Pfam" id="PF26355">
    <property type="entry name" value="HTH_VMAP-M9"/>
    <property type="match status" value="1"/>
</dbReference>
<evidence type="ECO:0000259" key="1">
    <source>
        <dbReference type="Pfam" id="PF26355"/>
    </source>
</evidence>
<keyword evidence="3" id="KW-1185">Reference proteome</keyword>
<dbReference type="InterPro" id="IPR027417">
    <property type="entry name" value="P-loop_NTPase"/>
</dbReference>
<dbReference type="Gene3D" id="3.40.50.300">
    <property type="entry name" value="P-loop containing nucleotide triphosphate hydrolases"/>
    <property type="match status" value="1"/>
</dbReference>
<dbReference type="Proteomes" id="UP000667802">
    <property type="component" value="Unassembled WGS sequence"/>
</dbReference>
<evidence type="ECO:0000313" key="2">
    <source>
        <dbReference type="EMBL" id="MDR9899235.1"/>
    </source>
</evidence>
<dbReference type="RefSeq" id="WP_208344398.1">
    <property type="nucleotide sequence ID" value="NZ_CAWQFN010000499.1"/>
</dbReference>
<sequence length="471" mass="54704">MNFDSLLEIINSNLVKTQNRPLNYTEMLILRGIWQYQTYNQIAEEGGYSPGYLTNVVAPELCRRLSQLMGKRVTKKNCRVLLVEYYTNERLINETMRIKRSPESSSSSALIEDIALRFPSGSVPLHSRFYIEQSVVESQVYEEITKPGALMYIKSPREMGKTSLLLRILDYSNRRGYRTVSLSMEQIDQVILNNVNRFLRWLCANVTLELGLEPRLDEYWDEDIGSKVSCTLYFQNYLAKKIDSPLILALDEVNEIFQYPEVAKDFFGLLRSWHEQAKVEILWQKLRFIVVYSTELSIPFQLHQSPFNVGIPIHLKSFTENEIQQLAIRYGLDWKNGKEARQMMAMLGGHPALVHIGIYYLSQKKITLTQLLDSEFASSEIYSHYLERHWITLQAQPELAIALDKVMNSTQPVLLAPIEAYKLNSMGLINLHHDQATPYCRLYQLYFQSKLFYLRKQRSSQLDTQAYTANG</sequence>
<dbReference type="Pfam" id="PF14516">
    <property type="entry name" value="AAA_35"/>
    <property type="match status" value="1"/>
</dbReference>
<dbReference type="EMBL" id="JAALHA020000023">
    <property type="protein sequence ID" value="MDR9899235.1"/>
    <property type="molecule type" value="Genomic_DNA"/>
</dbReference>
<dbReference type="AlphaFoldDB" id="A0AAP5IH00"/>
<comment type="caution">
    <text evidence="2">The sequence shown here is derived from an EMBL/GenBank/DDBJ whole genome shotgun (WGS) entry which is preliminary data.</text>
</comment>
<proteinExistence type="predicted"/>
<dbReference type="SUPFAM" id="SSF52540">
    <property type="entry name" value="P-loop containing nucleoside triphosphate hydrolases"/>
    <property type="match status" value="1"/>
</dbReference>
<feature type="domain" description="vWA-MoxR associated protein N-terminal HTH" evidence="1">
    <location>
        <begin position="1"/>
        <end position="82"/>
    </location>
</feature>
<name>A0AAP5IH00_9CYAN</name>